<dbReference type="AlphaFoldDB" id="A0A931H8F9"/>
<dbReference type="EMBL" id="JADWYS010000001">
    <property type="protein sequence ID" value="MBG9390255.1"/>
    <property type="molecule type" value="Genomic_DNA"/>
</dbReference>
<accession>A0A931H8F9</accession>
<gene>
    <name evidence="2" type="ORF">I5803_19650</name>
</gene>
<feature type="transmembrane region" description="Helical" evidence="1">
    <location>
        <begin position="6"/>
        <end position="26"/>
    </location>
</feature>
<proteinExistence type="predicted"/>
<comment type="caution">
    <text evidence="2">The sequence shown here is derived from an EMBL/GenBank/DDBJ whole genome shotgun (WGS) entry which is preliminary data.</text>
</comment>
<evidence type="ECO:0000256" key="1">
    <source>
        <dbReference type="SAM" id="Phobius"/>
    </source>
</evidence>
<organism evidence="2 3">
    <name type="scientific">Caenimonas aquaedulcis</name>
    <dbReference type="NCBI Taxonomy" id="2793270"/>
    <lineage>
        <taxon>Bacteria</taxon>
        <taxon>Pseudomonadati</taxon>
        <taxon>Pseudomonadota</taxon>
        <taxon>Betaproteobacteria</taxon>
        <taxon>Burkholderiales</taxon>
        <taxon>Comamonadaceae</taxon>
        <taxon>Caenimonas</taxon>
    </lineage>
</organism>
<dbReference type="RefSeq" id="WP_196988005.1">
    <property type="nucleotide sequence ID" value="NZ_JADWYS010000001.1"/>
</dbReference>
<keyword evidence="1" id="KW-0472">Membrane</keyword>
<sequence length="183" mass="20918">MNDPLLSSLIGTCMLLAAFVGVLQWLRYAANLRSARLRIQGHRLIHALGAYSAWIDAQHDQPFTARSLDELTSPEPLTRARLIKQEHFPELSAQMFRLLQTHSRVIEYLWELNLLRLTQSSGWRPAYEDPPYQQIRAAQEELIDEIVLQCRELIGETRQQWRATGSDFSFSNTLTRTGPATGA</sequence>
<keyword evidence="1" id="KW-0812">Transmembrane</keyword>
<reference evidence="2" key="1">
    <citation type="submission" date="2020-11" db="EMBL/GenBank/DDBJ databases">
        <title>Bacterial whole genome sequence for Caenimonas sp. DR4.4.</title>
        <authorList>
            <person name="Le V."/>
            <person name="Ko S.-R."/>
            <person name="Ahn C.-Y."/>
            <person name="Oh H.-M."/>
        </authorList>
    </citation>
    <scope>NUCLEOTIDE SEQUENCE</scope>
    <source>
        <strain evidence="2">DR4.4</strain>
    </source>
</reference>
<dbReference type="Proteomes" id="UP000651050">
    <property type="component" value="Unassembled WGS sequence"/>
</dbReference>
<name>A0A931H8F9_9BURK</name>
<keyword evidence="3" id="KW-1185">Reference proteome</keyword>
<evidence type="ECO:0000313" key="3">
    <source>
        <dbReference type="Proteomes" id="UP000651050"/>
    </source>
</evidence>
<evidence type="ECO:0000313" key="2">
    <source>
        <dbReference type="EMBL" id="MBG9390255.1"/>
    </source>
</evidence>
<protein>
    <submittedName>
        <fullName evidence="2">Uncharacterized protein</fullName>
    </submittedName>
</protein>
<keyword evidence="1" id="KW-1133">Transmembrane helix</keyword>